<dbReference type="Proteomes" id="UP000275225">
    <property type="component" value="Unassembled WGS sequence"/>
</dbReference>
<keyword evidence="2" id="KW-1185">Reference proteome</keyword>
<evidence type="ECO:0000313" key="1">
    <source>
        <dbReference type="EMBL" id="RQN02605.1"/>
    </source>
</evidence>
<protein>
    <submittedName>
        <fullName evidence="1">DUF2877 domain-containing protein</fullName>
    </submittedName>
</protein>
<reference evidence="1 2" key="1">
    <citation type="submission" date="2018-11" db="EMBL/GenBank/DDBJ databases">
        <authorList>
            <person name="Li F."/>
        </authorList>
    </citation>
    <scope>NUCLEOTIDE SEQUENCE [LARGE SCALE GENOMIC DNA]</scope>
    <source>
        <strain evidence="1 2">YS17T</strain>
    </source>
</reference>
<dbReference type="EMBL" id="RQJX01000019">
    <property type="protein sequence ID" value="RQN02605.1"/>
    <property type="molecule type" value="Genomic_DNA"/>
</dbReference>
<dbReference type="RefSeq" id="WP_124237577.1">
    <property type="nucleotide sequence ID" value="NZ_JBHUFI010000010.1"/>
</dbReference>
<accession>A0A3N6WLE8</accession>
<comment type="caution">
    <text evidence="1">The sequence shown here is derived from an EMBL/GenBank/DDBJ whole genome shotgun (WGS) entry which is preliminary data.</text>
</comment>
<sequence>MAARTAVLAAASPWVRDRFAEPARDGVVLHGGAQAVYVRVDDTVLAVVARGGVQVPCGAHTTLASLTGLDGSGGLPAAGAPVRLGDGTLSIGKADVRVARLVDASAPRFDATEAAEMLARLRTVPLDPAVVGELPADALDRLRDGDQTALDDLLGLGSGLTPLGDDVTCGWLATMVAAAQPAAAPVRDRVLEIATARTTALSATLLLRATEGDVLPDFARVLRQLRRPTSPEEPAASVAALARIGHTSGTGLLLGLTLALDHLVSRSCP</sequence>
<gene>
    <name evidence="1" type="ORF">EHW97_12850</name>
</gene>
<dbReference type="OrthoDB" id="3745374at2"/>
<dbReference type="Pfam" id="PF11392">
    <property type="entry name" value="AllH"/>
    <property type="match status" value="1"/>
</dbReference>
<organism evidence="1 2">
    <name type="scientific">Aeromicrobium camelliae</name>
    <dbReference type="NCBI Taxonomy" id="1538144"/>
    <lineage>
        <taxon>Bacteria</taxon>
        <taxon>Bacillati</taxon>
        <taxon>Actinomycetota</taxon>
        <taxon>Actinomycetes</taxon>
        <taxon>Propionibacteriales</taxon>
        <taxon>Nocardioidaceae</taxon>
        <taxon>Aeromicrobium</taxon>
    </lineage>
</organism>
<name>A0A3N6WLE8_9ACTN</name>
<evidence type="ECO:0000313" key="2">
    <source>
        <dbReference type="Proteomes" id="UP000275225"/>
    </source>
</evidence>
<dbReference type="InterPro" id="IPR021530">
    <property type="entry name" value="AllH-like"/>
</dbReference>
<dbReference type="AlphaFoldDB" id="A0A3N6WLE8"/>
<proteinExistence type="predicted"/>